<dbReference type="GO" id="GO:0005654">
    <property type="term" value="C:nucleoplasm"/>
    <property type="evidence" value="ECO:0007669"/>
    <property type="project" value="TreeGrafter"/>
</dbReference>
<gene>
    <name evidence="5" type="ORF">TDIB3V08_LOCUS11167</name>
</gene>
<dbReference type="InterPro" id="IPR005491">
    <property type="entry name" value="ENT_dom"/>
</dbReference>
<dbReference type="PROSITE" id="PS51138">
    <property type="entry name" value="ENT"/>
    <property type="match status" value="1"/>
</dbReference>
<dbReference type="SUPFAM" id="SSF158639">
    <property type="entry name" value="ENT-like"/>
    <property type="match status" value="1"/>
</dbReference>
<keyword evidence="2" id="KW-0539">Nucleus</keyword>
<evidence type="ECO:0000259" key="4">
    <source>
        <dbReference type="PROSITE" id="PS51138"/>
    </source>
</evidence>
<dbReference type="Pfam" id="PF03735">
    <property type="entry name" value="ENT"/>
    <property type="match status" value="1"/>
</dbReference>
<dbReference type="PANTHER" id="PTHR16500">
    <property type="entry name" value="BRCA2-INTERACTING TRANSCRIPTIONAL REPRESSOR EMSY"/>
    <property type="match status" value="1"/>
</dbReference>
<organism evidence="5">
    <name type="scientific">Timema douglasi</name>
    <name type="common">Walking stick</name>
    <dbReference type="NCBI Taxonomy" id="61478"/>
    <lineage>
        <taxon>Eukaryota</taxon>
        <taxon>Metazoa</taxon>
        <taxon>Ecdysozoa</taxon>
        <taxon>Arthropoda</taxon>
        <taxon>Hexapoda</taxon>
        <taxon>Insecta</taxon>
        <taxon>Pterygota</taxon>
        <taxon>Neoptera</taxon>
        <taxon>Polyneoptera</taxon>
        <taxon>Phasmatodea</taxon>
        <taxon>Timematodea</taxon>
        <taxon>Timematoidea</taxon>
        <taxon>Timematidae</taxon>
        <taxon>Timema</taxon>
    </lineage>
</organism>
<feature type="region of interest" description="Disordered" evidence="3">
    <location>
        <begin position="194"/>
        <end position="215"/>
    </location>
</feature>
<dbReference type="PANTHER" id="PTHR16500:SF3">
    <property type="entry name" value="BRCA2-INTERACTING TRANSCRIPTIONAL REPRESSOR EMSY"/>
    <property type="match status" value="1"/>
</dbReference>
<dbReference type="AlphaFoldDB" id="A0A7R8ZGU5"/>
<evidence type="ECO:0000256" key="1">
    <source>
        <dbReference type="ARBA" id="ARBA00004123"/>
    </source>
</evidence>
<protein>
    <recommendedName>
        <fullName evidence="4">ENT domain-containing protein</fullName>
    </recommendedName>
</protein>
<comment type="subcellular location">
    <subcellularLocation>
        <location evidence="1">Nucleus</location>
    </subcellularLocation>
</comment>
<dbReference type="SMART" id="SM01191">
    <property type="entry name" value="ENT"/>
    <property type="match status" value="1"/>
</dbReference>
<proteinExistence type="predicted"/>
<feature type="domain" description="ENT" evidence="4">
    <location>
        <begin position="83"/>
        <end position="167"/>
    </location>
</feature>
<dbReference type="InterPro" id="IPR036142">
    <property type="entry name" value="ENT_dom-like_sf"/>
</dbReference>
<dbReference type="Gene3D" id="1.10.1240.40">
    <property type="entry name" value="ENT domain"/>
    <property type="match status" value="1"/>
</dbReference>
<evidence type="ECO:0000256" key="2">
    <source>
        <dbReference type="ARBA" id="ARBA00023242"/>
    </source>
</evidence>
<name>A0A7R8ZGU5_TIMDO</name>
<dbReference type="EMBL" id="OA573744">
    <property type="protein sequence ID" value="CAD7205012.1"/>
    <property type="molecule type" value="Genomic_DNA"/>
</dbReference>
<accession>A0A7R8ZGU5</accession>
<evidence type="ECO:0000256" key="3">
    <source>
        <dbReference type="SAM" id="MobiDB-lite"/>
    </source>
</evidence>
<dbReference type="GO" id="GO:0006355">
    <property type="term" value="P:regulation of DNA-templated transcription"/>
    <property type="evidence" value="ECO:0007669"/>
    <property type="project" value="InterPro"/>
</dbReference>
<dbReference type="InterPro" id="IPR033482">
    <property type="entry name" value="EMSY"/>
</dbReference>
<evidence type="ECO:0000313" key="5">
    <source>
        <dbReference type="EMBL" id="CAD7205012.1"/>
    </source>
</evidence>
<sequence length="215" mass="24268">MASLVLTDSSHLTAKSFEKLPDQVMYPYAKPYDLQEHVFSSCLTSDGHNVDPYSSIPLLKMTKDDCLKVLREKVQSNMSVSALDHGTTGLEMLAYAQVVDVLRAQGKLTPHKKSFLHDVAAQFNIPEERHKSEVRRALSSQKLHTIAERLDGPGAWREWVLEGRRLIPLVERLEQRNVNTSLADWVWTKPRLRKPRSKLSTAPVPATGSTQGDQR</sequence>
<reference evidence="5" key="1">
    <citation type="submission" date="2020-11" db="EMBL/GenBank/DDBJ databases">
        <authorList>
            <person name="Tran Van P."/>
        </authorList>
    </citation>
    <scope>NUCLEOTIDE SEQUENCE</scope>
</reference>